<feature type="compositionally biased region" description="Low complexity" evidence="1">
    <location>
        <begin position="163"/>
        <end position="174"/>
    </location>
</feature>
<sequence>MSTPAFHMNGSYPWFQPPTPGVAEPRLGTPRSNIERKPLRQGAMISISSHKIHIFLQGTASTSATHSVPFQRGHVSSVPLPERRSSRLPPSTYSATAQSPAAHGAVSPSIFGHAHPSTTVSAPTLPTHLPRSQSANRRTSIFQHSFGETALLAAHLDAAFTSSSYSSTPRSHATPSRLHHDSPKSIARGPSPSWTTFRSEAILRRSTTCSGSRDRDELWLDSPPHLPPSHTTPHCPTPRYPPTAGPLSPRTSSLYAGRDSSQMTTPRAARTCGAATTVGGAQPARQAHPDQAPCSVARSSRTAGTATRLQHPDPTPSPGADNDSDGLHSSRAADADKDALATALGFSPVPDVRLSLTLPYAEYRAG</sequence>
<keyword evidence="3" id="KW-1185">Reference proteome</keyword>
<feature type="compositionally biased region" description="Pro residues" evidence="1">
    <location>
        <begin position="235"/>
        <end position="244"/>
    </location>
</feature>
<gene>
    <name evidence="2" type="ORF">LTR16_002265</name>
</gene>
<organism evidence="2 3">
    <name type="scientific">Cryomyces antarcticus</name>
    <dbReference type="NCBI Taxonomy" id="329879"/>
    <lineage>
        <taxon>Eukaryota</taxon>
        <taxon>Fungi</taxon>
        <taxon>Dikarya</taxon>
        <taxon>Ascomycota</taxon>
        <taxon>Pezizomycotina</taxon>
        <taxon>Dothideomycetes</taxon>
        <taxon>Dothideomycetes incertae sedis</taxon>
        <taxon>Cryomyces</taxon>
    </lineage>
</organism>
<evidence type="ECO:0000256" key="1">
    <source>
        <dbReference type="SAM" id="MobiDB-lite"/>
    </source>
</evidence>
<name>A0ABR0LYV7_9PEZI</name>
<proteinExistence type="predicted"/>
<feature type="compositionally biased region" description="Polar residues" evidence="1">
    <location>
        <begin position="249"/>
        <end position="265"/>
    </location>
</feature>
<feature type="compositionally biased region" description="Polar residues" evidence="1">
    <location>
        <begin position="116"/>
        <end position="136"/>
    </location>
</feature>
<dbReference type="Proteomes" id="UP001357485">
    <property type="component" value="Unassembled WGS sequence"/>
</dbReference>
<evidence type="ECO:0000313" key="2">
    <source>
        <dbReference type="EMBL" id="KAK5256840.1"/>
    </source>
</evidence>
<feature type="compositionally biased region" description="Basic and acidic residues" evidence="1">
    <location>
        <begin position="325"/>
        <end position="334"/>
    </location>
</feature>
<feature type="compositionally biased region" description="Polar residues" evidence="1">
    <location>
        <begin position="297"/>
        <end position="308"/>
    </location>
</feature>
<comment type="caution">
    <text evidence="2">The sequence shown here is derived from an EMBL/GenBank/DDBJ whole genome shotgun (WGS) entry which is preliminary data.</text>
</comment>
<feature type="region of interest" description="Disordered" evidence="1">
    <location>
        <begin position="163"/>
        <end position="334"/>
    </location>
</feature>
<dbReference type="EMBL" id="JAVRRA010008374">
    <property type="protein sequence ID" value="KAK5256840.1"/>
    <property type="molecule type" value="Genomic_DNA"/>
</dbReference>
<feature type="region of interest" description="Disordered" evidence="1">
    <location>
        <begin position="72"/>
        <end position="136"/>
    </location>
</feature>
<protein>
    <submittedName>
        <fullName evidence="2">Uncharacterized protein</fullName>
    </submittedName>
</protein>
<accession>A0ABR0LYV7</accession>
<reference evidence="2 3" key="1">
    <citation type="submission" date="2023-08" db="EMBL/GenBank/DDBJ databases">
        <title>Black Yeasts Isolated from many extreme environments.</title>
        <authorList>
            <person name="Coleine C."/>
            <person name="Stajich J.E."/>
            <person name="Selbmann L."/>
        </authorList>
    </citation>
    <scope>NUCLEOTIDE SEQUENCE [LARGE SCALE GENOMIC DNA]</scope>
    <source>
        <strain evidence="2 3">CCFEE 536</strain>
    </source>
</reference>
<evidence type="ECO:0000313" key="3">
    <source>
        <dbReference type="Proteomes" id="UP001357485"/>
    </source>
</evidence>